<reference evidence="1 2" key="1">
    <citation type="submission" date="2019-02" db="EMBL/GenBank/DDBJ databases">
        <title>Isolation of virulent Lactobacillus brevis phages.</title>
        <authorList>
            <person name="Feyereisen M."/>
            <person name="Mahony J."/>
            <person name="O'Sullivan T."/>
            <person name="van Sinderen D."/>
        </authorList>
    </citation>
    <scope>NUCLEOTIDE SEQUENCE [LARGE SCALE GENOMIC DNA]</scope>
</reference>
<name>A0A4Y5FGI7_9CAUD</name>
<dbReference type="EMBL" id="MK504444">
    <property type="protein sequence ID" value="QBJ03597.1"/>
    <property type="molecule type" value="Genomic_DNA"/>
</dbReference>
<sequence>MLYDVFYNAYNYWNTITLDELVKQTDPTGKSNIWLTPEQFKSITGRDLSSVIDSSNTTVTQ</sequence>
<protein>
    <submittedName>
        <fullName evidence="1">Uncharacterized protein</fullName>
    </submittedName>
</protein>
<evidence type="ECO:0000313" key="2">
    <source>
        <dbReference type="Proteomes" id="UP000309991"/>
    </source>
</evidence>
<dbReference type="Proteomes" id="UP000309991">
    <property type="component" value="Segment"/>
</dbReference>
<gene>
    <name evidence="1" type="ORF">UCC3521_0059</name>
</gene>
<evidence type="ECO:0000313" key="1">
    <source>
        <dbReference type="EMBL" id="QBJ03597.1"/>
    </source>
</evidence>
<accession>A0A4Y5FGI7</accession>
<organism evidence="1 2">
    <name type="scientific">Lactobacillus phage 3-521</name>
    <dbReference type="NCBI Taxonomy" id="2510943"/>
    <lineage>
        <taxon>Viruses</taxon>
        <taxon>Duplodnaviria</taxon>
        <taxon>Heunggongvirae</taxon>
        <taxon>Uroviricota</taxon>
        <taxon>Caudoviricetes</taxon>
        <taxon>Herelleviridae</taxon>
        <taxon>Watanabevirus</taxon>
        <taxon>Watanabevirus wv3521</taxon>
    </lineage>
</organism>
<proteinExistence type="predicted"/>
<keyword evidence="2" id="KW-1185">Reference proteome</keyword>